<evidence type="ECO:0000313" key="3">
    <source>
        <dbReference type="Proteomes" id="UP001054252"/>
    </source>
</evidence>
<organism evidence="2 3">
    <name type="scientific">Rubroshorea leprosula</name>
    <dbReference type="NCBI Taxonomy" id="152421"/>
    <lineage>
        <taxon>Eukaryota</taxon>
        <taxon>Viridiplantae</taxon>
        <taxon>Streptophyta</taxon>
        <taxon>Embryophyta</taxon>
        <taxon>Tracheophyta</taxon>
        <taxon>Spermatophyta</taxon>
        <taxon>Magnoliopsida</taxon>
        <taxon>eudicotyledons</taxon>
        <taxon>Gunneridae</taxon>
        <taxon>Pentapetalae</taxon>
        <taxon>rosids</taxon>
        <taxon>malvids</taxon>
        <taxon>Malvales</taxon>
        <taxon>Dipterocarpaceae</taxon>
        <taxon>Rubroshorea</taxon>
    </lineage>
</organism>
<dbReference type="AlphaFoldDB" id="A0AAV5MF83"/>
<name>A0AAV5MF83_9ROSI</name>
<dbReference type="EMBL" id="BPVZ01000251">
    <property type="protein sequence ID" value="GKV48274.1"/>
    <property type="molecule type" value="Genomic_DNA"/>
</dbReference>
<sequence>MKEGDGRLEKVEGTGLKNRFVRTQNSRLQNVKIWVCTNLDLGRMSKGREKRERRKRKRKRSENVAGRKC</sequence>
<evidence type="ECO:0000256" key="1">
    <source>
        <dbReference type="SAM" id="MobiDB-lite"/>
    </source>
</evidence>
<evidence type="ECO:0000313" key="2">
    <source>
        <dbReference type="EMBL" id="GKV48274.1"/>
    </source>
</evidence>
<keyword evidence="3" id="KW-1185">Reference proteome</keyword>
<comment type="caution">
    <text evidence="2">The sequence shown here is derived from an EMBL/GenBank/DDBJ whole genome shotgun (WGS) entry which is preliminary data.</text>
</comment>
<protein>
    <submittedName>
        <fullName evidence="2">Uncharacterized protein</fullName>
    </submittedName>
</protein>
<dbReference type="Proteomes" id="UP001054252">
    <property type="component" value="Unassembled WGS sequence"/>
</dbReference>
<reference evidence="2 3" key="1">
    <citation type="journal article" date="2021" name="Commun. Biol.">
        <title>The genome of Shorea leprosula (Dipterocarpaceae) highlights the ecological relevance of drought in aseasonal tropical rainforests.</title>
        <authorList>
            <person name="Ng K.K.S."/>
            <person name="Kobayashi M.J."/>
            <person name="Fawcett J.A."/>
            <person name="Hatakeyama M."/>
            <person name="Paape T."/>
            <person name="Ng C.H."/>
            <person name="Ang C.C."/>
            <person name="Tnah L.H."/>
            <person name="Lee C.T."/>
            <person name="Nishiyama T."/>
            <person name="Sese J."/>
            <person name="O'Brien M.J."/>
            <person name="Copetti D."/>
            <person name="Mohd Noor M.I."/>
            <person name="Ong R.C."/>
            <person name="Putra M."/>
            <person name="Sireger I.Z."/>
            <person name="Indrioko S."/>
            <person name="Kosugi Y."/>
            <person name="Izuno A."/>
            <person name="Isagi Y."/>
            <person name="Lee S.L."/>
            <person name="Shimizu K.K."/>
        </authorList>
    </citation>
    <scope>NUCLEOTIDE SEQUENCE [LARGE SCALE GENOMIC DNA]</scope>
    <source>
        <strain evidence="2">214</strain>
    </source>
</reference>
<accession>A0AAV5MF83</accession>
<feature type="region of interest" description="Disordered" evidence="1">
    <location>
        <begin position="44"/>
        <end position="69"/>
    </location>
</feature>
<gene>
    <name evidence="2" type="ORF">SLEP1_g55096</name>
</gene>
<proteinExistence type="predicted"/>
<feature type="compositionally biased region" description="Basic residues" evidence="1">
    <location>
        <begin position="51"/>
        <end position="60"/>
    </location>
</feature>